<dbReference type="InterPro" id="IPR001579">
    <property type="entry name" value="Glyco_hydro_18_chit_AS"/>
</dbReference>
<evidence type="ECO:0000259" key="10">
    <source>
        <dbReference type="PROSITE" id="PS51910"/>
    </source>
</evidence>
<dbReference type="GO" id="GO:0008061">
    <property type="term" value="F:chitin binding"/>
    <property type="evidence" value="ECO:0007669"/>
    <property type="project" value="InterPro"/>
</dbReference>
<dbReference type="PANTHER" id="PTHR11177:SF392">
    <property type="entry name" value="HAP41P"/>
    <property type="match status" value="1"/>
</dbReference>
<protein>
    <recommendedName>
        <fullName evidence="10">GH18 domain-containing protein</fullName>
    </recommendedName>
</protein>
<dbReference type="GO" id="GO:0000272">
    <property type="term" value="P:polysaccharide catabolic process"/>
    <property type="evidence" value="ECO:0007669"/>
    <property type="project" value="UniProtKB-KW"/>
</dbReference>
<evidence type="ECO:0000256" key="2">
    <source>
        <dbReference type="ARBA" id="ARBA00022801"/>
    </source>
</evidence>
<reference evidence="11" key="1">
    <citation type="submission" date="2022-07" db="EMBL/GenBank/DDBJ databases">
        <title>Phylogenomic reconstructions and comparative analyses of Kickxellomycotina fungi.</title>
        <authorList>
            <person name="Reynolds N.K."/>
            <person name="Stajich J.E."/>
            <person name="Barry K."/>
            <person name="Grigoriev I.V."/>
            <person name="Crous P."/>
            <person name="Smith M.E."/>
        </authorList>
    </citation>
    <scope>NUCLEOTIDE SEQUENCE</scope>
    <source>
        <strain evidence="11">NRRL 3115</strain>
    </source>
</reference>
<evidence type="ECO:0000256" key="7">
    <source>
        <dbReference type="RuleBase" id="RU000489"/>
    </source>
</evidence>
<organism evidence="11 12">
    <name type="scientific">Coemansia spiralis</name>
    <dbReference type="NCBI Taxonomy" id="417178"/>
    <lineage>
        <taxon>Eukaryota</taxon>
        <taxon>Fungi</taxon>
        <taxon>Fungi incertae sedis</taxon>
        <taxon>Zoopagomycota</taxon>
        <taxon>Kickxellomycotina</taxon>
        <taxon>Kickxellomycetes</taxon>
        <taxon>Kickxellales</taxon>
        <taxon>Kickxellaceae</taxon>
        <taxon>Coemansia</taxon>
    </lineage>
</organism>
<evidence type="ECO:0000256" key="9">
    <source>
        <dbReference type="SAM" id="SignalP"/>
    </source>
</evidence>
<evidence type="ECO:0000256" key="5">
    <source>
        <dbReference type="ARBA" id="ARBA00023295"/>
    </source>
</evidence>
<comment type="similarity">
    <text evidence="8">Belongs to the glycosyl hydrolase 18 family.</text>
</comment>
<evidence type="ECO:0000313" key="11">
    <source>
        <dbReference type="EMBL" id="KAJ2676478.1"/>
    </source>
</evidence>
<proteinExistence type="inferred from homology"/>
<keyword evidence="3" id="KW-0146">Chitin degradation</keyword>
<dbReference type="OrthoDB" id="76388at2759"/>
<dbReference type="InterPro" id="IPR001223">
    <property type="entry name" value="Glyco_hydro18_cat"/>
</dbReference>
<feature type="signal peptide" evidence="9">
    <location>
        <begin position="1"/>
        <end position="22"/>
    </location>
</feature>
<keyword evidence="9" id="KW-0732">Signal</keyword>
<comment type="caution">
    <text evidence="11">The sequence shown here is derived from an EMBL/GenBank/DDBJ whole genome shotgun (WGS) entry which is preliminary data.</text>
</comment>
<keyword evidence="2 7" id="KW-0378">Hydrolase</keyword>
<keyword evidence="4" id="KW-0119">Carbohydrate metabolism</keyword>
<feature type="domain" description="GH18" evidence="10">
    <location>
        <begin position="25"/>
        <end position="401"/>
    </location>
</feature>
<dbReference type="EMBL" id="JANBTW010000039">
    <property type="protein sequence ID" value="KAJ2676478.1"/>
    <property type="molecule type" value="Genomic_DNA"/>
</dbReference>
<feature type="chain" id="PRO_5040946419" description="GH18 domain-containing protein" evidence="9">
    <location>
        <begin position="23"/>
        <end position="508"/>
    </location>
</feature>
<evidence type="ECO:0000256" key="1">
    <source>
        <dbReference type="ARBA" id="ARBA00000822"/>
    </source>
</evidence>
<accession>A0A9W8G8C8</accession>
<dbReference type="InterPro" id="IPR017853">
    <property type="entry name" value="GH"/>
</dbReference>
<keyword evidence="6" id="KW-0624">Polysaccharide degradation</keyword>
<dbReference type="Gene3D" id="3.10.50.10">
    <property type="match status" value="1"/>
</dbReference>
<comment type="catalytic activity">
    <reaction evidence="1">
        <text>Random endo-hydrolysis of N-acetyl-beta-D-glucosaminide (1-&gt;4)-beta-linkages in chitin and chitodextrins.</text>
        <dbReference type="EC" id="3.2.1.14"/>
    </reaction>
</comment>
<dbReference type="Gene3D" id="3.20.20.80">
    <property type="entry name" value="Glycosidases"/>
    <property type="match status" value="1"/>
</dbReference>
<evidence type="ECO:0000256" key="8">
    <source>
        <dbReference type="RuleBase" id="RU004453"/>
    </source>
</evidence>
<dbReference type="GO" id="GO:0008843">
    <property type="term" value="F:endochitinase activity"/>
    <property type="evidence" value="ECO:0007669"/>
    <property type="project" value="UniProtKB-EC"/>
</dbReference>
<dbReference type="InterPro" id="IPR029070">
    <property type="entry name" value="Chitinase_insertion_sf"/>
</dbReference>
<dbReference type="SUPFAM" id="SSF51445">
    <property type="entry name" value="(Trans)glycosidases"/>
    <property type="match status" value="1"/>
</dbReference>
<dbReference type="InterPro" id="IPR050314">
    <property type="entry name" value="Glycosyl_Hydrlase_18"/>
</dbReference>
<evidence type="ECO:0000256" key="3">
    <source>
        <dbReference type="ARBA" id="ARBA00023024"/>
    </source>
</evidence>
<dbReference type="GO" id="GO:0005576">
    <property type="term" value="C:extracellular region"/>
    <property type="evidence" value="ECO:0007669"/>
    <property type="project" value="TreeGrafter"/>
</dbReference>
<dbReference type="AlphaFoldDB" id="A0A9W8G8C8"/>
<dbReference type="PANTHER" id="PTHR11177">
    <property type="entry name" value="CHITINASE"/>
    <property type="match status" value="1"/>
</dbReference>
<evidence type="ECO:0000256" key="4">
    <source>
        <dbReference type="ARBA" id="ARBA00023277"/>
    </source>
</evidence>
<name>A0A9W8G8C8_9FUNG</name>
<gene>
    <name evidence="11" type="ORF">GGI25_003513</name>
</gene>
<dbReference type="Pfam" id="PF00704">
    <property type="entry name" value="Glyco_hydro_18"/>
    <property type="match status" value="1"/>
</dbReference>
<evidence type="ECO:0000313" key="12">
    <source>
        <dbReference type="Proteomes" id="UP001151518"/>
    </source>
</evidence>
<dbReference type="PROSITE" id="PS51910">
    <property type="entry name" value="GH18_2"/>
    <property type="match status" value="1"/>
</dbReference>
<dbReference type="SMART" id="SM00636">
    <property type="entry name" value="Glyco_18"/>
    <property type="match status" value="1"/>
</dbReference>
<dbReference type="PROSITE" id="PS01095">
    <property type="entry name" value="GH18_1"/>
    <property type="match status" value="1"/>
</dbReference>
<keyword evidence="5 7" id="KW-0326">Glycosidase</keyword>
<dbReference type="SUPFAM" id="SSF54556">
    <property type="entry name" value="Chitinase insertion domain"/>
    <property type="match status" value="1"/>
</dbReference>
<evidence type="ECO:0000256" key="6">
    <source>
        <dbReference type="ARBA" id="ARBA00023326"/>
    </source>
</evidence>
<dbReference type="Proteomes" id="UP001151518">
    <property type="component" value="Unassembled WGS sequence"/>
</dbReference>
<sequence>MRFSLASVGAMLAFGATRYALAAESRVIGYYASWKQQQSVGIDFSKYTHINLSFGVPAKDGSISFDKTLSLPDIIGQIHGNKTKVLVSLGGWSDSTYFTSLVSDTTATNPFITNIVKFVETNNLDGIDIDWEYPGGAGNGCNNPDLAKDTPNYLKFLQNLRAAFTSKFGAGKKLITMAVYLQPFVVNGTPITDVSEFAKVVDYANLMQYDINGAWNNVTGPNAPLNFQNGEATQLSFTTAIDAWTGAGWPASQLNAGLAFYGRSTTALEDMTQDPKNQYQAQEKGVIPPGDKEDGLWADPCTSVKSYSGIWQWKHLRDQGVLTNPTTAGSTWVRQWDPVSQTPWLFNPSTKRFISYEDPTSIAAKVKYALEKGLGGTMVWAVYMDYNNELLDTVLTTIQGGDSDSGSSQDPSDSSIDNYSAAHVDDYSASPFDDYSAVDHIEYNYDGSSNHKDGAPCSNEYDYVCGSNGRSPDYYLCLHGLWTKLSCGIGTVCQQQSNAISCGWASTS</sequence>
<dbReference type="InterPro" id="IPR011583">
    <property type="entry name" value="Chitinase_II/V-like_cat"/>
</dbReference>
<dbReference type="GO" id="GO:0006032">
    <property type="term" value="P:chitin catabolic process"/>
    <property type="evidence" value="ECO:0007669"/>
    <property type="project" value="UniProtKB-KW"/>
</dbReference>